<sequence>MPGVMRLRVWDVEHGACVMIQHVTPTLGGEVGGRLAMIDAGNSESWSPSSYIRYVIGRTTLDYLFITNADQDHMSDLRGLGQAGVTVDTLIRNPSYTGAAMRAIKLGGGPLTGDAEWYVRACDSFTVPANVPFDQGMNGITCHLFHNPFPQFIDTNNLSLVVFIRYGGATFLFPGDLEREGWLALLERPDFRARLGEVSILMASHHGRENGFCEEVFNHCWPHAVVISDKEIIHDTQRTVPDYRAVVLDAGVMVRTTGKRRHVLTTRRDGWIQFEVDDTGTCFIDTENQG</sequence>
<gene>
    <name evidence="1" type="ORF">EGA29_00190</name>
</gene>
<comment type="caution">
    <text evidence="1">The sequence shown here is derived from an EMBL/GenBank/DDBJ whole genome shotgun (WGS) entry which is preliminary data.</text>
</comment>
<evidence type="ECO:0000313" key="1">
    <source>
        <dbReference type="EMBL" id="RNM11250.1"/>
    </source>
</evidence>
<dbReference type="InterPro" id="IPR036866">
    <property type="entry name" value="RibonucZ/Hydroxyglut_hydro"/>
</dbReference>
<dbReference type="OrthoDB" id="418728at2"/>
<dbReference type="SUPFAM" id="SSF56281">
    <property type="entry name" value="Metallo-hydrolase/oxidoreductase"/>
    <property type="match status" value="1"/>
</dbReference>
<accession>A0A454TZB8</accession>
<dbReference type="PANTHER" id="PTHR30619:SF1">
    <property type="entry name" value="RECOMBINATION PROTEIN 2"/>
    <property type="match status" value="1"/>
</dbReference>
<name>A0A454TZB8_9RALS</name>
<dbReference type="EMBL" id="RJTL01000001">
    <property type="protein sequence ID" value="RNM11250.1"/>
    <property type="molecule type" value="Genomic_DNA"/>
</dbReference>
<dbReference type="InterPro" id="IPR052159">
    <property type="entry name" value="Competence_DNA_uptake"/>
</dbReference>
<dbReference type="AlphaFoldDB" id="A0A454TZB8"/>
<protein>
    <recommendedName>
        <fullName evidence="3">MBL fold metallo-hydrolase</fullName>
    </recommendedName>
</protein>
<evidence type="ECO:0008006" key="3">
    <source>
        <dbReference type="Google" id="ProtNLM"/>
    </source>
</evidence>
<evidence type="ECO:0000313" key="2">
    <source>
        <dbReference type="Proteomes" id="UP000271222"/>
    </source>
</evidence>
<proteinExistence type="predicted"/>
<dbReference type="Proteomes" id="UP000271222">
    <property type="component" value="Unassembled WGS sequence"/>
</dbReference>
<organism evidence="1 2">
    <name type="scientific">Ralstonia pseudosolanacearum</name>
    <dbReference type="NCBI Taxonomy" id="1310165"/>
    <lineage>
        <taxon>Bacteria</taxon>
        <taxon>Pseudomonadati</taxon>
        <taxon>Pseudomonadota</taxon>
        <taxon>Betaproteobacteria</taxon>
        <taxon>Burkholderiales</taxon>
        <taxon>Burkholderiaceae</taxon>
        <taxon>Ralstonia</taxon>
        <taxon>Ralstonia solanacearum species complex</taxon>
    </lineage>
</organism>
<reference evidence="1 2" key="1">
    <citation type="submission" date="2018-10" db="EMBL/GenBank/DDBJ databases">
        <title>Draft Genome Sequence of Ralstonia pseudosolanacearum (R. solanacearum phylotype I) Strain Tg03 Isolated from Luffa cylindrica in China.</title>
        <authorList>
            <person name="Yuan G.-Q."/>
            <person name="Li Q.-Q."/>
            <person name="Zhang Y.-W."/>
        </authorList>
    </citation>
    <scope>NUCLEOTIDE SEQUENCE [LARGE SCALE GENOMIC DNA]</scope>
    <source>
        <strain evidence="1 2">Tg03</strain>
    </source>
</reference>
<dbReference type="Gene3D" id="3.60.15.10">
    <property type="entry name" value="Ribonuclease Z/Hydroxyacylglutathione hydrolase-like"/>
    <property type="match status" value="1"/>
</dbReference>
<dbReference type="PANTHER" id="PTHR30619">
    <property type="entry name" value="DNA INTERNALIZATION/COMPETENCE PROTEIN COMEC/REC2"/>
    <property type="match status" value="1"/>
</dbReference>